<name>A0A8S0U6C1_OLEEU</name>
<dbReference type="Proteomes" id="UP000594638">
    <property type="component" value="Unassembled WGS sequence"/>
</dbReference>
<keyword evidence="2" id="KW-1185">Reference proteome</keyword>
<evidence type="ECO:0000313" key="2">
    <source>
        <dbReference type="Proteomes" id="UP000594638"/>
    </source>
</evidence>
<accession>A0A8S0U6C1</accession>
<gene>
    <name evidence="1" type="ORF">OLEA9_A009366</name>
</gene>
<organism evidence="1 2">
    <name type="scientific">Olea europaea subsp. europaea</name>
    <dbReference type="NCBI Taxonomy" id="158383"/>
    <lineage>
        <taxon>Eukaryota</taxon>
        <taxon>Viridiplantae</taxon>
        <taxon>Streptophyta</taxon>
        <taxon>Embryophyta</taxon>
        <taxon>Tracheophyta</taxon>
        <taxon>Spermatophyta</taxon>
        <taxon>Magnoliopsida</taxon>
        <taxon>eudicotyledons</taxon>
        <taxon>Gunneridae</taxon>
        <taxon>Pentapetalae</taxon>
        <taxon>asterids</taxon>
        <taxon>lamiids</taxon>
        <taxon>Lamiales</taxon>
        <taxon>Oleaceae</taxon>
        <taxon>Oleeae</taxon>
        <taxon>Olea</taxon>
    </lineage>
</organism>
<proteinExistence type="predicted"/>
<sequence>MATLLQLLLKSSPIALIAESEDEITFARSQISYSSTDAVSEKDASTTNIDDDVASVKASNSSTMVVTGDTGPFKVGSVVHLASEGGKRVVAYPYSTKLAKELGWI</sequence>
<protein>
    <submittedName>
        <fullName evidence="1">Dihydrolipoyllysine-residue acetyltransferase component 5 of pyruvate dehydrogenase complex</fullName>
    </submittedName>
</protein>
<dbReference type="AlphaFoldDB" id="A0A8S0U6C1"/>
<dbReference type="EMBL" id="CACTIH010007417">
    <property type="protein sequence ID" value="CAA3012930.1"/>
    <property type="molecule type" value="Genomic_DNA"/>
</dbReference>
<dbReference type="Gramene" id="OE9A009366T1">
    <property type="protein sequence ID" value="OE9A009366C1"/>
    <property type="gene ID" value="OE9A009366"/>
</dbReference>
<reference evidence="1 2" key="1">
    <citation type="submission" date="2019-12" db="EMBL/GenBank/DDBJ databases">
        <authorList>
            <person name="Alioto T."/>
            <person name="Alioto T."/>
            <person name="Gomez Garrido J."/>
        </authorList>
    </citation>
    <scope>NUCLEOTIDE SEQUENCE [LARGE SCALE GENOMIC DNA]</scope>
</reference>
<evidence type="ECO:0000313" key="1">
    <source>
        <dbReference type="EMBL" id="CAA3012930.1"/>
    </source>
</evidence>
<comment type="caution">
    <text evidence="1">The sequence shown here is derived from an EMBL/GenBank/DDBJ whole genome shotgun (WGS) entry which is preliminary data.</text>
</comment>
<keyword evidence="1" id="KW-0670">Pyruvate</keyword>